<keyword evidence="1" id="KW-0812">Transmembrane</keyword>
<proteinExistence type="predicted"/>
<name>A0ABY5W8T6_9ACTN</name>
<evidence type="ECO:0000313" key="3">
    <source>
        <dbReference type="Proteomes" id="UP001059617"/>
    </source>
</evidence>
<sequence>MSTTAIVVVTVGATIVGVAWAACWAAVRIAQIPTKPKDEK</sequence>
<dbReference type="RefSeq" id="WP_259864276.1">
    <property type="nucleotide sequence ID" value="NZ_BAAAST010000036.1"/>
</dbReference>
<gene>
    <name evidence="2" type="ORF">Dfulv_17270</name>
</gene>
<feature type="transmembrane region" description="Helical" evidence="1">
    <location>
        <begin position="6"/>
        <end position="27"/>
    </location>
</feature>
<dbReference type="EMBL" id="CP073720">
    <property type="protein sequence ID" value="UWP85899.1"/>
    <property type="molecule type" value="Genomic_DNA"/>
</dbReference>
<reference evidence="2" key="1">
    <citation type="submission" date="2021-04" db="EMBL/GenBank/DDBJ databases">
        <authorList>
            <person name="Hartkoorn R.C."/>
            <person name="Beaudoing E."/>
            <person name="Hot D."/>
        </authorList>
    </citation>
    <scope>NUCLEOTIDE SEQUENCE</scope>
    <source>
        <strain evidence="2">NRRL B-16292</strain>
    </source>
</reference>
<dbReference type="Proteomes" id="UP001059617">
    <property type="component" value="Chromosome"/>
</dbReference>
<keyword evidence="1" id="KW-1133">Transmembrane helix</keyword>
<protein>
    <submittedName>
        <fullName evidence="2">Uncharacterized protein</fullName>
    </submittedName>
</protein>
<reference evidence="2" key="2">
    <citation type="submission" date="2022-09" db="EMBL/GenBank/DDBJ databases">
        <title>Biosynthetic gene clusters of Dactylosporangioum fulvum.</title>
        <authorList>
            <person name="Caradec T."/>
        </authorList>
    </citation>
    <scope>NUCLEOTIDE SEQUENCE</scope>
    <source>
        <strain evidence="2">NRRL B-16292</strain>
    </source>
</reference>
<keyword evidence="3" id="KW-1185">Reference proteome</keyword>
<evidence type="ECO:0000313" key="2">
    <source>
        <dbReference type="EMBL" id="UWP85899.1"/>
    </source>
</evidence>
<accession>A0ABY5W8T6</accession>
<keyword evidence="1" id="KW-0472">Membrane</keyword>
<organism evidence="2 3">
    <name type="scientific">Dactylosporangium fulvum</name>
    <dbReference type="NCBI Taxonomy" id="53359"/>
    <lineage>
        <taxon>Bacteria</taxon>
        <taxon>Bacillati</taxon>
        <taxon>Actinomycetota</taxon>
        <taxon>Actinomycetes</taxon>
        <taxon>Micromonosporales</taxon>
        <taxon>Micromonosporaceae</taxon>
        <taxon>Dactylosporangium</taxon>
    </lineage>
</organism>
<evidence type="ECO:0000256" key="1">
    <source>
        <dbReference type="SAM" id="Phobius"/>
    </source>
</evidence>